<dbReference type="GO" id="GO:0003700">
    <property type="term" value="F:DNA-binding transcription factor activity"/>
    <property type="evidence" value="ECO:0007669"/>
    <property type="project" value="InterPro"/>
</dbReference>
<gene>
    <name evidence="6" type="ORF">H8790_09830</name>
</gene>
<dbReference type="PRINTS" id="PR00039">
    <property type="entry name" value="HTHLYSR"/>
</dbReference>
<dbReference type="PANTHER" id="PTHR30126">
    <property type="entry name" value="HTH-TYPE TRANSCRIPTIONAL REGULATOR"/>
    <property type="match status" value="1"/>
</dbReference>
<evidence type="ECO:0000313" key="6">
    <source>
        <dbReference type="EMBL" id="QNL43764.1"/>
    </source>
</evidence>
<dbReference type="FunFam" id="1.10.10.10:FF:000001">
    <property type="entry name" value="LysR family transcriptional regulator"/>
    <property type="match status" value="1"/>
</dbReference>
<dbReference type="InterPro" id="IPR000847">
    <property type="entry name" value="LysR_HTH_N"/>
</dbReference>
<evidence type="ECO:0000256" key="4">
    <source>
        <dbReference type="ARBA" id="ARBA00023163"/>
    </source>
</evidence>
<keyword evidence="3" id="KW-0238">DNA-binding</keyword>
<organism evidence="6 7">
    <name type="scientific">Oscillibacter hominis</name>
    <dbReference type="NCBI Taxonomy" id="2763056"/>
    <lineage>
        <taxon>Bacteria</taxon>
        <taxon>Bacillati</taxon>
        <taxon>Bacillota</taxon>
        <taxon>Clostridia</taxon>
        <taxon>Eubacteriales</taxon>
        <taxon>Oscillospiraceae</taxon>
        <taxon>Oscillibacter</taxon>
    </lineage>
</organism>
<dbReference type="PANTHER" id="PTHR30126:SF64">
    <property type="entry name" value="HTH-TYPE TRANSCRIPTIONAL REGULATOR CITR"/>
    <property type="match status" value="1"/>
</dbReference>
<evidence type="ECO:0000256" key="1">
    <source>
        <dbReference type="ARBA" id="ARBA00009437"/>
    </source>
</evidence>
<dbReference type="EMBL" id="CP060490">
    <property type="protein sequence ID" value="QNL43764.1"/>
    <property type="molecule type" value="Genomic_DNA"/>
</dbReference>
<dbReference type="InterPro" id="IPR036388">
    <property type="entry name" value="WH-like_DNA-bd_sf"/>
</dbReference>
<keyword evidence="2" id="KW-0805">Transcription regulation</keyword>
<sequence length="310" mass="35082">MDIKQLEVFAAVVDSNSFSKAAEQLHLTQPTVSTHIASLEKELKIKLIVRTTKEIFPSEAGKLLYQYARRMLKLRREALEAIQSYSREMCGTIHIAASTIPGQYFLPRLMRSFREEYPDIQFAMEITDSQEVAAAVSSRSVEIGFCGTLLDAPKCSFQEFADDRLVLITPNTRKYRQYQKKGFPVRRILEESFISRESGSGTRKETEQFLREMGVDMTQMKIAVEVRSTDDIKKMVSEGLGIAVISKTASESDCQFGNLLAFDFDSVSLRRKLYAARHKKGILSPIAQAFYDYALEYYKKGNPGDGSTRA</sequence>
<dbReference type="PROSITE" id="PS50931">
    <property type="entry name" value="HTH_LYSR"/>
    <property type="match status" value="1"/>
</dbReference>
<dbReference type="InterPro" id="IPR036390">
    <property type="entry name" value="WH_DNA-bd_sf"/>
</dbReference>
<dbReference type="RefSeq" id="WP_187332355.1">
    <property type="nucleotide sequence ID" value="NZ_CP060490.1"/>
</dbReference>
<protein>
    <submittedName>
        <fullName evidence="6">LysR family transcriptional regulator</fullName>
    </submittedName>
</protein>
<dbReference type="Gene3D" id="3.40.190.290">
    <property type="match status" value="1"/>
</dbReference>
<name>A0A7G9B2I3_9FIRM</name>
<keyword evidence="4" id="KW-0804">Transcription</keyword>
<dbReference type="Gene3D" id="1.10.10.10">
    <property type="entry name" value="Winged helix-like DNA-binding domain superfamily/Winged helix DNA-binding domain"/>
    <property type="match status" value="1"/>
</dbReference>
<evidence type="ECO:0000256" key="2">
    <source>
        <dbReference type="ARBA" id="ARBA00023015"/>
    </source>
</evidence>
<dbReference type="Proteomes" id="UP000515960">
    <property type="component" value="Chromosome"/>
</dbReference>
<dbReference type="InterPro" id="IPR047788">
    <property type="entry name" value="LysR-like_Sec_metab"/>
</dbReference>
<accession>A0A7G9B2I3</accession>
<evidence type="ECO:0000313" key="7">
    <source>
        <dbReference type="Proteomes" id="UP000515960"/>
    </source>
</evidence>
<comment type="similarity">
    <text evidence="1">Belongs to the LysR transcriptional regulatory family.</text>
</comment>
<dbReference type="Pfam" id="PF03466">
    <property type="entry name" value="LysR_substrate"/>
    <property type="match status" value="1"/>
</dbReference>
<dbReference type="Pfam" id="PF00126">
    <property type="entry name" value="HTH_1"/>
    <property type="match status" value="1"/>
</dbReference>
<proteinExistence type="inferred from homology"/>
<evidence type="ECO:0000256" key="3">
    <source>
        <dbReference type="ARBA" id="ARBA00023125"/>
    </source>
</evidence>
<dbReference type="InterPro" id="IPR005119">
    <property type="entry name" value="LysR_subst-bd"/>
</dbReference>
<dbReference type="SUPFAM" id="SSF53850">
    <property type="entry name" value="Periplasmic binding protein-like II"/>
    <property type="match status" value="1"/>
</dbReference>
<dbReference type="NCBIfam" id="NF040786">
    <property type="entry name" value="LysR_Sec_metab"/>
    <property type="match status" value="1"/>
</dbReference>
<dbReference type="GO" id="GO:0000976">
    <property type="term" value="F:transcription cis-regulatory region binding"/>
    <property type="evidence" value="ECO:0007669"/>
    <property type="project" value="TreeGrafter"/>
</dbReference>
<feature type="domain" description="HTH lysR-type" evidence="5">
    <location>
        <begin position="1"/>
        <end position="58"/>
    </location>
</feature>
<reference evidence="6 7" key="1">
    <citation type="submission" date="2020-08" db="EMBL/GenBank/DDBJ databases">
        <authorList>
            <person name="Liu C."/>
            <person name="Sun Q."/>
        </authorList>
    </citation>
    <scope>NUCLEOTIDE SEQUENCE [LARGE SCALE GENOMIC DNA]</scope>
    <source>
        <strain evidence="6 7">NSJ-62</strain>
    </source>
</reference>
<dbReference type="KEGG" id="ohi:H8790_09830"/>
<dbReference type="AlphaFoldDB" id="A0A7G9B2I3"/>
<dbReference type="SUPFAM" id="SSF46785">
    <property type="entry name" value="Winged helix' DNA-binding domain"/>
    <property type="match status" value="1"/>
</dbReference>
<keyword evidence="7" id="KW-1185">Reference proteome</keyword>
<evidence type="ECO:0000259" key="5">
    <source>
        <dbReference type="PROSITE" id="PS50931"/>
    </source>
</evidence>